<evidence type="ECO:0000256" key="1">
    <source>
        <dbReference type="SAM" id="Coils"/>
    </source>
</evidence>
<dbReference type="InterPro" id="IPR035927">
    <property type="entry name" value="DUSP-like_sf"/>
</dbReference>
<dbReference type="KEGG" id="ptm:GSPATT00018940001"/>
<accession>A0DNX7</accession>
<evidence type="ECO:0000313" key="4">
    <source>
        <dbReference type="Proteomes" id="UP000000600"/>
    </source>
</evidence>
<dbReference type="RefSeq" id="XP_001452141.1">
    <property type="nucleotide sequence ID" value="XM_001452104.1"/>
</dbReference>
<dbReference type="Gene3D" id="3.30.2230.10">
    <property type="entry name" value="DUSP-like"/>
    <property type="match status" value="1"/>
</dbReference>
<name>A0DNX7_PARTE</name>
<proteinExistence type="predicted"/>
<dbReference type="EMBL" id="CT868518">
    <property type="protein sequence ID" value="CAK84744.1"/>
    <property type="molecule type" value="Genomic_DNA"/>
</dbReference>
<dbReference type="InterPro" id="IPR006615">
    <property type="entry name" value="Pept_C19_DUSP"/>
</dbReference>
<evidence type="ECO:0000259" key="2">
    <source>
        <dbReference type="PROSITE" id="PS51283"/>
    </source>
</evidence>
<organism evidence="3 4">
    <name type="scientific">Paramecium tetraurelia</name>
    <dbReference type="NCBI Taxonomy" id="5888"/>
    <lineage>
        <taxon>Eukaryota</taxon>
        <taxon>Sar</taxon>
        <taxon>Alveolata</taxon>
        <taxon>Ciliophora</taxon>
        <taxon>Intramacronucleata</taxon>
        <taxon>Oligohymenophorea</taxon>
        <taxon>Peniculida</taxon>
        <taxon>Parameciidae</taxon>
        <taxon>Paramecium</taxon>
    </lineage>
</organism>
<dbReference type="GO" id="GO:0004843">
    <property type="term" value="F:cysteine-type deubiquitinase activity"/>
    <property type="evidence" value="ECO:0007669"/>
    <property type="project" value="InterPro"/>
</dbReference>
<dbReference type="AlphaFoldDB" id="A0DNX7"/>
<dbReference type="GeneID" id="5037926"/>
<dbReference type="SUPFAM" id="SSF143791">
    <property type="entry name" value="DUSP-like"/>
    <property type="match status" value="1"/>
</dbReference>
<feature type="coiled-coil region" evidence="1">
    <location>
        <begin position="27"/>
        <end position="54"/>
    </location>
</feature>
<gene>
    <name evidence="3" type="ORF">GSPATT00018940001</name>
</gene>
<keyword evidence="1" id="KW-0175">Coiled coil</keyword>
<sequence>MSGTDEGSQDDSDDQQCVNSSVNMSLSDRLKQQALDVHRMLKQLEREFEEEECQTYYILSKNWLDKWKQYVSYENVVSNQSVPNTSGKMMPQNFNHDLIEPYVNECFKFYPLSTNPWNLWLKSNLDEGTHYIVISQQLSSYFNQYYRGTNIVRNATGKGKDKKVIANLLKFNAILMIPNTVNQIAQDNLTQLEKEYLQVDENANLQDFYTTILKTVPTFRGNYNRQNGVRIWRYTNDTDPHKALFAEIKKQVEDLDFNDDQIFNFSGSPVSISSELTFKSLNLTDKDIIIIEFQQINRPWCIRHPFCSSRRKVRGVFQHNRTNRSLCLQKGVLLHRTMQNQR</sequence>
<keyword evidence="4" id="KW-1185">Reference proteome</keyword>
<evidence type="ECO:0000313" key="3">
    <source>
        <dbReference type="EMBL" id="CAK84744.1"/>
    </source>
</evidence>
<dbReference type="HOGENOM" id="CLU_812511_0_0_1"/>
<reference evidence="3 4" key="1">
    <citation type="journal article" date="2006" name="Nature">
        <title>Global trends of whole-genome duplications revealed by the ciliate Paramecium tetraurelia.</title>
        <authorList>
            <consortium name="Genoscope"/>
            <person name="Aury J.-M."/>
            <person name="Jaillon O."/>
            <person name="Duret L."/>
            <person name="Noel B."/>
            <person name="Jubin C."/>
            <person name="Porcel B.M."/>
            <person name="Segurens B."/>
            <person name="Daubin V."/>
            <person name="Anthouard V."/>
            <person name="Aiach N."/>
            <person name="Arnaiz O."/>
            <person name="Billaut A."/>
            <person name="Beisson J."/>
            <person name="Blanc I."/>
            <person name="Bouhouche K."/>
            <person name="Camara F."/>
            <person name="Duharcourt S."/>
            <person name="Guigo R."/>
            <person name="Gogendeau D."/>
            <person name="Katinka M."/>
            <person name="Keller A.-M."/>
            <person name="Kissmehl R."/>
            <person name="Klotz C."/>
            <person name="Koll F."/>
            <person name="Le Moue A."/>
            <person name="Lepere C."/>
            <person name="Malinsky S."/>
            <person name="Nowacki M."/>
            <person name="Nowak J.K."/>
            <person name="Plattner H."/>
            <person name="Poulain J."/>
            <person name="Ruiz F."/>
            <person name="Serrano V."/>
            <person name="Zagulski M."/>
            <person name="Dessen P."/>
            <person name="Betermier M."/>
            <person name="Weissenbach J."/>
            <person name="Scarpelli C."/>
            <person name="Schachter V."/>
            <person name="Sperling L."/>
            <person name="Meyer E."/>
            <person name="Cohen J."/>
            <person name="Wincker P."/>
        </authorList>
    </citation>
    <scope>NUCLEOTIDE SEQUENCE [LARGE SCALE GENOMIC DNA]</scope>
    <source>
        <strain evidence="3 4">Stock d4-2</strain>
    </source>
</reference>
<dbReference type="InParanoid" id="A0DNX7"/>
<feature type="domain" description="DUSP" evidence="2">
    <location>
        <begin position="28"/>
        <end position="156"/>
    </location>
</feature>
<dbReference type="PROSITE" id="PS51283">
    <property type="entry name" value="DUSP"/>
    <property type="match status" value="1"/>
</dbReference>
<dbReference type="Pfam" id="PF06337">
    <property type="entry name" value="DUSP"/>
    <property type="match status" value="1"/>
</dbReference>
<dbReference type="Proteomes" id="UP000000600">
    <property type="component" value="Unassembled WGS sequence"/>
</dbReference>
<protein>
    <recommendedName>
        <fullName evidence="2">DUSP domain-containing protein</fullName>
    </recommendedName>
</protein>